<reference evidence="1" key="1">
    <citation type="submission" date="2014-07" db="EMBL/GenBank/DDBJ databases">
        <authorList>
            <person name="Monot Marc"/>
        </authorList>
    </citation>
    <scope>NUCLEOTIDE SEQUENCE</scope>
    <source>
        <strain evidence="1">7032994</strain>
    </source>
</reference>
<organism evidence="1">
    <name type="scientific">Clostridioides difficile</name>
    <name type="common">Peptoclostridium difficile</name>
    <dbReference type="NCBI Taxonomy" id="1496"/>
    <lineage>
        <taxon>Bacteria</taxon>
        <taxon>Bacillati</taxon>
        <taxon>Bacillota</taxon>
        <taxon>Clostridia</taxon>
        <taxon>Peptostreptococcales</taxon>
        <taxon>Peptostreptococcaceae</taxon>
        <taxon>Clostridioides</taxon>
    </lineage>
</organism>
<accession>A0A069AGR2</accession>
<evidence type="ECO:0000313" key="1">
    <source>
        <dbReference type="EMBL" id="CDS88469.1"/>
    </source>
</evidence>
<proteinExistence type="predicted"/>
<protein>
    <submittedName>
        <fullName evidence="1">Uncharacterized protein</fullName>
    </submittedName>
</protein>
<gene>
    <name evidence="1" type="ORF">BN1097_680050</name>
</gene>
<dbReference type="AlphaFoldDB" id="A0A069AGR2"/>
<sequence length="38" mass="4799">MYNNYNQYKIITNYTKLTYTIYAKNKKYFIKVFKTYVI</sequence>
<name>A0A069AGR2_CLODI</name>
<dbReference type="EMBL" id="LK932407">
    <property type="protein sequence ID" value="CDS88469.1"/>
    <property type="molecule type" value="Genomic_DNA"/>
</dbReference>